<sequence length="160" mass="17952">MSPLLVPQQSISRVDLVDRPLPSTRACYLPLSHSIQIRHFRMPHHICKCKLPLLHKLSQCLCAHPQRRAPRGRLRVGKLLRLVEANELGRAAAVQQALIRAWRGCVDKYDEIAADKAAFAKILRVSTKFETRPPLVPLAEAEAVDIQQAVEKLFAEVQAA</sequence>
<dbReference type="EMBL" id="HBIZ01044458">
    <property type="protein sequence ID" value="CAE0775819.1"/>
    <property type="molecule type" value="Transcribed_RNA"/>
</dbReference>
<dbReference type="InterPro" id="IPR013785">
    <property type="entry name" value="Aldolase_TIM"/>
</dbReference>
<dbReference type="Gene3D" id="3.20.20.70">
    <property type="entry name" value="Aldolase class I"/>
    <property type="match status" value="1"/>
</dbReference>
<evidence type="ECO:0000313" key="1">
    <source>
        <dbReference type="EMBL" id="CAE0775819.1"/>
    </source>
</evidence>
<dbReference type="AlphaFoldDB" id="A0A7S4BT24"/>
<name>A0A7S4BT24_CHRCT</name>
<protein>
    <submittedName>
        <fullName evidence="1">Uncharacterized protein</fullName>
    </submittedName>
</protein>
<organism evidence="1">
    <name type="scientific">Chrysotila carterae</name>
    <name type="common">Marine alga</name>
    <name type="synonym">Syracosphaera carterae</name>
    <dbReference type="NCBI Taxonomy" id="13221"/>
    <lineage>
        <taxon>Eukaryota</taxon>
        <taxon>Haptista</taxon>
        <taxon>Haptophyta</taxon>
        <taxon>Prymnesiophyceae</taxon>
        <taxon>Isochrysidales</taxon>
        <taxon>Isochrysidaceae</taxon>
        <taxon>Chrysotila</taxon>
    </lineage>
</organism>
<accession>A0A7S4BT24</accession>
<proteinExistence type="predicted"/>
<gene>
    <name evidence="1" type="ORF">PCAR00345_LOCUS28454</name>
</gene>
<reference evidence="1" key="1">
    <citation type="submission" date="2021-01" db="EMBL/GenBank/DDBJ databases">
        <authorList>
            <person name="Corre E."/>
            <person name="Pelletier E."/>
            <person name="Niang G."/>
            <person name="Scheremetjew M."/>
            <person name="Finn R."/>
            <person name="Kale V."/>
            <person name="Holt S."/>
            <person name="Cochrane G."/>
            <person name="Meng A."/>
            <person name="Brown T."/>
            <person name="Cohen L."/>
        </authorList>
    </citation>
    <scope>NUCLEOTIDE SEQUENCE</scope>
    <source>
        <strain evidence="1">CCMP645</strain>
    </source>
</reference>